<keyword evidence="2" id="KW-1185">Reference proteome</keyword>
<protein>
    <submittedName>
        <fullName evidence="1">Uncharacterized protein</fullName>
    </submittedName>
</protein>
<dbReference type="Proteomes" id="UP000199556">
    <property type="component" value="Unassembled WGS sequence"/>
</dbReference>
<dbReference type="STRING" id="195064.SAMN05421721_105148"/>
<proteinExistence type="predicted"/>
<evidence type="ECO:0000313" key="1">
    <source>
        <dbReference type="EMBL" id="SFM43478.1"/>
    </source>
</evidence>
<gene>
    <name evidence="1" type="ORF">SAMN05421721_105148</name>
</gene>
<organism evidence="1 2">
    <name type="scientific">Ectothiorhodospira mobilis</name>
    <dbReference type="NCBI Taxonomy" id="195064"/>
    <lineage>
        <taxon>Bacteria</taxon>
        <taxon>Pseudomonadati</taxon>
        <taxon>Pseudomonadota</taxon>
        <taxon>Gammaproteobacteria</taxon>
        <taxon>Chromatiales</taxon>
        <taxon>Ectothiorhodospiraceae</taxon>
        <taxon>Ectothiorhodospira</taxon>
    </lineage>
</organism>
<evidence type="ECO:0000313" key="2">
    <source>
        <dbReference type="Proteomes" id="UP000199556"/>
    </source>
</evidence>
<dbReference type="RefSeq" id="WP_244887862.1">
    <property type="nucleotide sequence ID" value="NZ_FOUO01000005.1"/>
</dbReference>
<dbReference type="EMBL" id="FOUO01000005">
    <property type="protein sequence ID" value="SFM43478.1"/>
    <property type="molecule type" value="Genomic_DNA"/>
</dbReference>
<accession>A0A1I4QTT6</accession>
<sequence length="80" mass="8434">MSSPMTLSPASGSALSGIHTGLQHLRGVAAEIAGTAVDPVGRDPARPLVEQRIQARQVEASVEVLETEQRMLGTLIDMKV</sequence>
<name>A0A1I4QTT6_ECTMO</name>
<reference evidence="1 2" key="1">
    <citation type="submission" date="2016-10" db="EMBL/GenBank/DDBJ databases">
        <authorList>
            <person name="de Groot N.N."/>
        </authorList>
    </citation>
    <scope>NUCLEOTIDE SEQUENCE [LARGE SCALE GENOMIC DNA]</scope>
    <source>
        <strain evidence="1 2">DSM 4180</strain>
    </source>
</reference>
<dbReference type="AlphaFoldDB" id="A0A1I4QTT6"/>